<feature type="domain" description="Ribosomal RNA small subunit methyltransferase E methyltransferase" evidence="13">
    <location>
        <begin position="79"/>
        <end position="239"/>
    </location>
</feature>
<sequence length="246" mass="26087">MSSLYLREDLEPAAVEASGVASVTGAEAKHAVTVNRTRIGERVSIGNGRGLIVTGPVITADAGELRIQAELIENVQPSSPRIVLVQALAKGGRDEMAVQASTELGVDAVIPWSATRSVSRWEGAKVAKGQERWASIVREASKQSIRSWLPDVTTLFSGKDLERLAAASHMLVLEPTAETALTEWEPNDHELDIVLVVGPEGGIAPHELERLQAAGATLVRLGPTVLRTSTAGAAALSVLNARLGRW</sequence>
<gene>
    <name evidence="15" type="ORF">EV379_1766</name>
</gene>
<organism evidence="15 16">
    <name type="scientific">Microterricola gilva</name>
    <dbReference type="NCBI Taxonomy" id="393267"/>
    <lineage>
        <taxon>Bacteria</taxon>
        <taxon>Bacillati</taxon>
        <taxon>Actinomycetota</taxon>
        <taxon>Actinomycetes</taxon>
        <taxon>Micrococcales</taxon>
        <taxon>Microbacteriaceae</taxon>
        <taxon>Microterricola</taxon>
    </lineage>
</organism>
<dbReference type="NCBIfam" id="TIGR00046">
    <property type="entry name" value="RsmE family RNA methyltransferase"/>
    <property type="match status" value="1"/>
</dbReference>
<protein>
    <recommendedName>
        <fullName evidence="4 12">Ribosomal RNA small subunit methyltransferase E</fullName>
        <ecNumber evidence="3 12">2.1.1.193</ecNumber>
    </recommendedName>
</protein>
<keyword evidence="8 12" id="KW-0808">Transferase</keyword>
<comment type="catalytic activity">
    <reaction evidence="11 12">
        <text>uridine(1498) in 16S rRNA + S-adenosyl-L-methionine = N(3)-methyluridine(1498) in 16S rRNA + S-adenosyl-L-homocysteine + H(+)</text>
        <dbReference type="Rhea" id="RHEA:42920"/>
        <dbReference type="Rhea" id="RHEA-COMP:10283"/>
        <dbReference type="Rhea" id="RHEA-COMP:10284"/>
        <dbReference type="ChEBI" id="CHEBI:15378"/>
        <dbReference type="ChEBI" id="CHEBI:57856"/>
        <dbReference type="ChEBI" id="CHEBI:59789"/>
        <dbReference type="ChEBI" id="CHEBI:65315"/>
        <dbReference type="ChEBI" id="CHEBI:74502"/>
        <dbReference type="EC" id="2.1.1.193"/>
    </reaction>
</comment>
<evidence type="ECO:0000256" key="9">
    <source>
        <dbReference type="ARBA" id="ARBA00022691"/>
    </source>
</evidence>
<reference evidence="15 16" key="1">
    <citation type="submission" date="2019-02" db="EMBL/GenBank/DDBJ databases">
        <title>Sequencing the genomes of 1000 actinobacteria strains.</title>
        <authorList>
            <person name="Klenk H.-P."/>
        </authorList>
    </citation>
    <scope>NUCLEOTIDE SEQUENCE [LARGE SCALE GENOMIC DNA]</scope>
    <source>
        <strain evidence="15 16">DSM 18319</strain>
    </source>
</reference>
<dbReference type="InterPro" id="IPR015947">
    <property type="entry name" value="PUA-like_sf"/>
</dbReference>
<dbReference type="Proteomes" id="UP000291483">
    <property type="component" value="Unassembled WGS sequence"/>
</dbReference>
<evidence type="ECO:0000256" key="6">
    <source>
        <dbReference type="ARBA" id="ARBA00022552"/>
    </source>
</evidence>
<evidence type="ECO:0000259" key="14">
    <source>
        <dbReference type="Pfam" id="PF20260"/>
    </source>
</evidence>
<accession>A0A4Q8ALI9</accession>
<dbReference type="Pfam" id="PF04452">
    <property type="entry name" value="Methyltrans_RNA"/>
    <property type="match status" value="1"/>
</dbReference>
<dbReference type="CDD" id="cd18084">
    <property type="entry name" value="RsmE-like"/>
    <property type="match status" value="1"/>
</dbReference>
<dbReference type="Pfam" id="PF20260">
    <property type="entry name" value="PUA_4"/>
    <property type="match status" value="1"/>
</dbReference>
<keyword evidence="9 12" id="KW-0949">S-adenosyl-L-methionine</keyword>
<dbReference type="InterPro" id="IPR029026">
    <property type="entry name" value="tRNA_m1G_MTases_N"/>
</dbReference>
<name>A0A4Q8ALI9_9MICO</name>
<evidence type="ECO:0000256" key="2">
    <source>
        <dbReference type="ARBA" id="ARBA00005528"/>
    </source>
</evidence>
<comment type="subcellular location">
    <subcellularLocation>
        <location evidence="1 12">Cytoplasm</location>
    </subcellularLocation>
</comment>
<evidence type="ECO:0000256" key="8">
    <source>
        <dbReference type="ARBA" id="ARBA00022679"/>
    </source>
</evidence>
<dbReference type="OrthoDB" id="9808126at2"/>
<keyword evidence="7 12" id="KW-0489">Methyltransferase</keyword>
<evidence type="ECO:0000313" key="15">
    <source>
        <dbReference type="EMBL" id="RZU65432.1"/>
    </source>
</evidence>
<dbReference type="EC" id="2.1.1.193" evidence="3 12"/>
<dbReference type="GO" id="GO:0005737">
    <property type="term" value="C:cytoplasm"/>
    <property type="evidence" value="ECO:0007669"/>
    <property type="project" value="UniProtKB-SubCell"/>
</dbReference>
<evidence type="ECO:0000256" key="1">
    <source>
        <dbReference type="ARBA" id="ARBA00004496"/>
    </source>
</evidence>
<dbReference type="PIRSF" id="PIRSF015601">
    <property type="entry name" value="MTase_slr0722"/>
    <property type="match status" value="1"/>
</dbReference>
<evidence type="ECO:0000256" key="10">
    <source>
        <dbReference type="ARBA" id="ARBA00025699"/>
    </source>
</evidence>
<keyword evidence="16" id="KW-1185">Reference proteome</keyword>
<dbReference type="InterPro" id="IPR006700">
    <property type="entry name" value="RsmE"/>
</dbReference>
<dbReference type="GO" id="GO:0070475">
    <property type="term" value="P:rRNA base methylation"/>
    <property type="evidence" value="ECO:0007669"/>
    <property type="project" value="TreeGrafter"/>
</dbReference>
<evidence type="ECO:0000256" key="12">
    <source>
        <dbReference type="PIRNR" id="PIRNR015601"/>
    </source>
</evidence>
<dbReference type="Gene3D" id="2.40.240.20">
    <property type="entry name" value="Hypothetical PUA domain-like, domain 1"/>
    <property type="match status" value="1"/>
</dbReference>
<comment type="function">
    <text evidence="10 12">Specifically methylates the N3 position of the uracil ring of uridine 1498 (m3U1498) in 16S rRNA. Acts on the fully assembled 30S ribosomal subunit.</text>
</comment>
<keyword evidence="6 12" id="KW-0698">rRNA processing</keyword>
<evidence type="ECO:0000256" key="4">
    <source>
        <dbReference type="ARBA" id="ARBA00013673"/>
    </source>
</evidence>
<dbReference type="NCBIfam" id="NF008693">
    <property type="entry name" value="PRK11713.2-3"/>
    <property type="match status" value="1"/>
</dbReference>
<evidence type="ECO:0000256" key="3">
    <source>
        <dbReference type="ARBA" id="ARBA00012328"/>
    </source>
</evidence>
<dbReference type="EMBL" id="SHLC01000001">
    <property type="protein sequence ID" value="RZU65432.1"/>
    <property type="molecule type" value="Genomic_DNA"/>
</dbReference>
<comment type="similarity">
    <text evidence="2 12">Belongs to the RNA methyltransferase RsmE family.</text>
</comment>
<dbReference type="InterPro" id="IPR029028">
    <property type="entry name" value="Alpha/beta_knot_MTases"/>
</dbReference>
<dbReference type="SUPFAM" id="SSF75217">
    <property type="entry name" value="alpha/beta knot"/>
    <property type="match status" value="1"/>
</dbReference>
<feature type="domain" description="Ribosomal RNA small subunit methyltransferase E PUA-like" evidence="14">
    <location>
        <begin position="23"/>
        <end position="67"/>
    </location>
</feature>
<dbReference type="InterPro" id="IPR046887">
    <property type="entry name" value="RsmE_PUA-like"/>
</dbReference>
<evidence type="ECO:0000256" key="11">
    <source>
        <dbReference type="ARBA" id="ARBA00047944"/>
    </source>
</evidence>
<evidence type="ECO:0000259" key="13">
    <source>
        <dbReference type="Pfam" id="PF04452"/>
    </source>
</evidence>
<dbReference type="SUPFAM" id="SSF88697">
    <property type="entry name" value="PUA domain-like"/>
    <property type="match status" value="1"/>
</dbReference>
<keyword evidence="5 12" id="KW-0963">Cytoplasm</keyword>
<dbReference type="PANTHER" id="PTHR30027">
    <property type="entry name" value="RIBOSOMAL RNA SMALL SUBUNIT METHYLTRANSFERASE E"/>
    <property type="match status" value="1"/>
</dbReference>
<dbReference type="GO" id="GO:0070042">
    <property type="term" value="F:rRNA (uridine-N3-)-methyltransferase activity"/>
    <property type="evidence" value="ECO:0007669"/>
    <property type="project" value="TreeGrafter"/>
</dbReference>
<proteinExistence type="inferred from homology"/>
<evidence type="ECO:0000313" key="16">
    <source>
        <dbReference type="Proteomes" id="UP000291483"/>
    </source>
</evidence>
<evidence type="ECO:0000256" key="7">
    <source>
        <dbReference type="ARBA" id="ARBA00022603"/>
    </source>
</evidence>
<dbReference type="InterPro" id="IPR046886">
    <property type="entry name" value="RsmE_MTase_dom"/>
</dbReference>
<evidence type="ECO:0000256" key="5">
    <source>
        <dbReference type="ARBA" id="ARBA00022490"/>
    </source>
</evidence>
<dbReference type="PANTHER" id="PTHR30027:SF3">
    <property type="entry name" value="16S RRNA (URACIL(1498)-N(3))-METHYLTRANSFERASE"/>
    <property type="match status" value="1"/>
</dbReference>
<comment type="caution">
    <text evidence="15">The sequence shown here is derived from an EMBL/GenBank/DDBJ whole genome shotgun (WGS) entry which is preliminary data.</text>
</comment>
<dbReference type="Gene3D" id="3.40.1280.10">
    <property type="match status" value="1"/>
</dbReference>
<dbReference type="AlphaFoldDB" id="A0A4Q8ALI9"/>
<dbReference type="RefSeq" id="WP_130505791.1">
    <property type="nucleotide sequence ID" value="NZ_SHLC01000001.1"/>
</dbReference>